<evidence type="ECO:0000256" key="9">
    <source>
        <dbReference type="ARBA" id="ARBA00034873"/>
    </source>
</evidence>
<evidence type="ECO:0000256" key="5">
    <source>
        <dbReference type="ARBA" id="ARBA00022824"/>
    </source>
</evidence>
<keyword evidence="4" id="KW-0732">Signal</keyword>
<dbReference type="GO" id="GO:0005789">
    <property type="term" value="C:endoplasmic reticulum membrane"/>
    <property type="evidence" value="ECO:0007669"/>
    <property type="project" value="UniProtKB-SubCell"/>
</dbReference>
<feature type="domain" description="Peptidase M28" evidence="11">
    <location>
        <begin position="222"/>
        <end position="434"/>
    </location>
</feature>
<evidence type="ECO:0000256" key="6">
    <source>
        <dbReference type="ARBA" id="ARBA00022989"/>
    </source>
</evidence>
<evidence type="ECO:0000256" key="2">
    <source>
        <dbReference type="ARBA" id="ARBA00007717"/>
    </source>
</evidence>
<evidence type="ECO:0000256" key="1">
    <source>
        <dbReference type="ARBA" id="ARBA00004389"/>
    </source>
</evidence>
<evidence type="ECO:0000256" key="8">
    <source>
        <dbReference type="ARBA" id="ARBA00023180"/>
    </source>
</evidence>
<evidence type="ECO:0000256" key="3">
    <source>
        <dbReference type="ARBA" id="ARBA00022692"/>
    </source>
</evidence>
<dbReference type="SUPFAM" id="SSF53187">
    <property type="entry name" value="Zn-dependent exopeptidases"/>
    <property type="match status" value="1"/>
</dbReference>
<dbReference type="InterPro" id="IPR018247">
    <property type="entry name" value="EF_Hand_1_Ca_BS"/>
</dbReference>
<dbReference type="CDD" id="cd03882">
    <property type="entry name" value="M28_nicalin_like"/>
    <property type="match status" value="1"/>
</dbReference>
<keyword evidence="3 10" id="KW-0812">Transmembrane</keyword>
<evidence type="ECO:0000256" key="10">
    <source>
        <dbReference type="SAM" id="Phobius"/>
    </source>
</evidence>
<accession>A0A813QB89</accession>
<keyword evidence="8" id="KW-0325">Glycoprotein</keyword>
<protein>
    <recommendedName>
        <fullName evidence="9">BOS complex subunit NCLN</fullName>
    </recommendedName>
</protein>
<comment type="subcellular location">
    <subcellularLocation>
        <location evidence="1">Endoplasmic reticulum membrane</location>
        <topology evidence="1">Single-pass membrane protein</topology>
    </subcellularLocation>
</comment>
<dbReference type="GO" id="GO:0009966">
    <property type="term" value="P:regulation of signal transduction"/>
    <property type="evidence" value="ECO:0007669"/>
    <property type="project" value="InterPro"/>
</dbReference>
<evidence type="ECO:0000259" key="11">
    <source>
        <dbReference type="Pfam" id="PF04389"/>
    </source>
</evidence>
<evidence type="ECO:0000313" key="12">
    <source>
        <dbReference type="EMBL" id="CAF0765035.1"/>
    </source>
</evidence>
<organism evidence="12 13">
    <name type="scientific">Brachionus calyciflorus</name>
    <dbReference type="NCBI Taxonomy" id="104777"/>
    <lineage>
        <taxon>Eukaryota</taxon>
        <taxon>Metazoa</taxon>
        <taxon>Spiralia</taxon>
        <taxon>Gnathifera</taxon>
        <taxon>Rotifera</taxon>
        <taxon>Eurotatoria</taxon>
        <taxon>Monogononta</taxon>
        <taxon>Pseudotrocha</taxon>
        <taxon>Ploima</taxon>
        <taxon>Brachionidae</taxon>
        <taxon>Brachionus</taxon>
    </lineage>
</organism>
<evidence type="ECO:0000313" key="13">
    <source>
        <dbReference type="Proteomes" id="UP000663879"/>
    </source>
</evidence>
<keyword evidence="6 10" id="KW-1133">Transmembrane helix</keyword>
<dbReference type="Gene3D" id="3.40.630.10">
    <property type="entry name" value="Zn peptidases"/>
    <property type="match status" value="1"/>
</dbReference>
<sequence>MLDGLQTITDMFRSNYPFSMLYFLPLILMLTNDPRLMVNAAQEFQVYRMQQYDMPFGNQLGSRSNQLSMEARTINSKPNFISRRCVLVNLDDFTLERYQTLTSQYAGAILVILPQNYTLEQKLTIKSLESQLLHEAVKIPVYFIKETPEINDYYNYIDTDKSSQDSNAFQILIDSVISNGFQFVINSPNSKQLTQSDFQAVNLQGKLNGGDHGDQSKARKIPTIIITAHYDAFGLVTSMSNGCDSNGSGVVALLELSRILSYLYSNSRTIAPINILFLLTAEGKFNYYGLKKWLEEQSDSNELAGKIDLDDIQFAICLDSLGKATRLSDEIADGGLFMHVSRPPKEGQATYEFLKSLENVANKSNVRLDLNHKKINLASDLLAWEHERFSLSKIPALTLSHFQSYKDSDRNTMTDTLENVDKAILTRNIKLISQALIQYIYRNEDISQDLLNSDLFVSEDFVASWLEKICSQPRTASLLNKNHPLVNQFFSHFNHYLQETLKQPVKIQAKEPEFVLYNEEEATLVIYNVKPAAFDFFLALLVAAYVGLIYLFVINFGQIFSFLNRKLAVNGRLGVKSKSN</sequence>
<keyword evidence="5" id="KW-0256">Endoplasmic reticulum</keyword>
<dbReference type="OrthoDB" id="5913609at2759"/>
<evidence type="ECO:0000256" key="7">
    <source>
        <dbReference type="ARBA" id="ARBA00023136"/>
    </source>
</evidence>
<dbReference type="Proteomes" id="UP000663879">
    <property type="component" value="Unassembled WGS sequence"/>
</dbReference>
<name>A0A813QB89_9BILA</name>
<keyword evidence="13" id="KW-1185">Reference proteome</keyword>
<dbReference type="Pfam" id="PF04389">
    <property type="entry name" value="Peptidase_M28"/>
    <property type="match status" value="1"/>
</dbReference>
<comment type="similarity">
    <text evidence="2">Belongs to the nicastrin family.</text>
</comment>
<dbReference type="PANTHER" id="PTHR31826">
    <property type="entry name" value="NICALIN"/>
    <property type="match status" value="1"/>
</dbReference>
<keyword evidence="7 10" id="KW-0472">Membrane</keyword>
<proteinExistence type="inferred from homology"/>
<dbReference type="EMBL" id="CAJNOC010000466">
    <property type="protein sequence ID" value="CAF0765035.1"/>
    <property type="molecule type" value="Genomic_DNA"/>
</dbReference>
<dbReference type="PROSITE" id="PS00018">
    <property type="entry name" value="EF_HAND_1"/>
    <property type="match status" value="1"/>
</dbReference>
<evidence type="ECO:0000256" key="4">
    <source>
        <dbReference type="ARBA" id="ARBA00022729"/>
    </source>
</evidence>
<comment type="caution">
    <text evidence="12">The sequence shown here is derived from an EMBL/GenBank/DDBJ whole genome shotgun (WGS) entry which is preliminary data.</text>
</comment>
<dbReference type="AlphaFoldDB" id="A0A813QB89"/>
<dbReference type="InterPro" id="IPR007484">
    <property type="entry name" value="Peptidase_M28"/>
</dbReference>
<dbReference type="InterPro" id="IPR016574">
    <property type="entry name" value="Nicalin"/>
</dbReference>
<feature type="transmembrane region" description="Helical" evidence="10">
    <location>
        <begin position="536"/>
        <end position="557"/>
    </location>
</feature>
<gene>
    <name evidence="12" type="ORF">OXX778_LOCUS4641</name>
</gene>
<reference evidence="12" key="1">
    <citation type="submission" date="2021-02" db="EMBL/GenBank/DDBJ databases">
        <authorList>
            <person name="Nowell W R."/>
        </authorList>
    </citation>
    <scope>NUCLEOTIDE SEQUENCE</scope>
    <source>
        <strain evidence="12">Ploen Becks lab</strain>
    </source>
</reference>